<organism evidence="8 9">
    <name type="scientific">Devosia riboflavina</name>
    <dbReference type="NCBI Taxonomy" id="46914"/>
    <lineage>
        <taxon>Bacteria</taxon>
        <taxon>Pseudomonadati</taxon>
        <taxon>Pseudomonadota</taxon>
        <taxon>Alphaproteobacteria</taxon>
        <taxon>Hyphomicrobiales</taxon>
        <taxon>Devosiaceae</taxon>
        <taxon>Devosia</taxon>
    </lineage>
</organism>
<reference evidence="8 9" key="1">
    <citation type="submission" date="2014-08" db="EMBL/GenBank/DDBJ databases">
        <authorList>
            <person name="Hassan Y.I."/>
            <person name="Lepp D."/>
            <person name="Zhou T."/>
        </authorList>
    </citation>
    <scope>NUCLEOTIDE SEQUENCE [LARGE SCALE GENOMIC DNA]</scope>
    <source>
        <strain evidence="8 9">IFO13584</strain>
    </source>
</reference>
<dbReference type="GO" id="GO:0022900">
    <property type="term" value="P:electron transport chain"/>
    <property type="evidence" value="ECO:0007669"/>
    <property type="project" value="InterPro"/>
</dbReference>
<keyword evidence="9" id="KW-1185">Reference proteome</keyword>
<dbReference type="GO" id="GO:0016020">
    <property type="term" value="C:membrane"/>
    <property type="evidence" value="ECO:0007669"/>
    <property type="project" value="UniProtKB-SubCell"/>
</dbReference>
<sequence>MTARIYRPARNAMQSGKGKSKQWVLVHEPAEARKIEPLMGYTSSSDMRQQIKLSFPTLEEAEAYAQRNGIEYTVQPAHDATPKRVSYPDNFKSDRKTPWTH</sequence>
<keyword evidence="6" id="KW-0472">Membrane</keyword>
<evidence type="ECO:0000313" key="9">
    <source>
        <dbReference type="Proteomes" id="UP000028981"/>
    </source>
</evidence>
<feature type="region of interest" description="Disordered" evidence="7">
    <location>
        <begin position="76"/>
        <end position="101"/>
    </location>
</feature>
<evidence type="ECO:0000256" key="1">
    <source>
        <dbReference type="ARBA" id="ARBA00004370"/>
    </source>
</evidence>
<dbReference type="PANTHER" id="PTHR12219:SF8">
    <property type="entry name" value="NADH DEHYDROGENASE [UBIQUINONE] IRON-SULFUR PROTEIN 4, MITOCHONDRIAL"/>
    <property type="match status" value="1"/>
</dbReference>
<comment type="caution">
    <text evidence="8">The sequence shown here is derived from an EMBL/GenBank/DDBJ whole genome shotgun (WGS) entry which is preliminary data.</text>
</comment>
<keyword evidence="2" id="KW-0813">Transport</keyword>
<protein>
    <submittedName>
        <fullName evidence="8">ETC complex I subunit</fullName>
    </submittedName>
</protein>
<name>A0A087M4A9_9HYPH</name>
<dbReference type="PANTHER" id="PTHR12219">
    <property type="entry name" value="NADH-UBIQUINONE OXIDOREDUCTASE"/>
    <property type="match status" value="1"/>
</dbReference>
<dbReference type="STRING" id="46914.JP75_09400"/>
<proteinExistence type="predicted"/>
<dbReference type="Proteomes" id="UP000028981">
    <property type="component" value="Unassembled WGS sequence"/>
</dbReference>
<keyword evidence="4" id="KW-0809">Transit peptide</keyword>
<dbReference type="RefSeq" id="WP_035081809.1">
    <property type="nucleotide sequence ID" value="NZ_JQGC01000006.1"/>
</dbReference>
<dbReference type="Gene3D" id="3.30.160.190">
    <property type="entry name" value="atu1810 like domain"/>
    <property type="match status" value="1"/>
</dbReference>
<comment type="subcellular location">
    <subcellularLocation>
        <location evidence="1">Membrane</location>
    </subcellularLocation>
</comment>
<dbReference type="OrthoDB" id="9799572at2"/>
<evidence type="ECO:0000256" key="3">
    <source>
        <dbReference type="ARBA" id="ARBA00022660"/>
    </source>
</evidence>
<feature type="region of interest" description="Disordered" evidence="7">
    <location>
        <begin position="1"/>
        <end position="22"/>
    </location>
</feature>
<dbReference type="InterPro" id="IPR006885">
    <property type="entry name" value="NADH_UbQ_FeS_4_mit-like"/>
</dbReference>
<evidence type="ECO:0000256" key="4">
    <source>
        <dbReference type="ARBA" id="ARBA00022946"/>
    </source>
</evidence>
<keyword evidence="3" id="KW-0679">Respiratory chain</keyword>
<evidence type="ECO:0000256" key="6">
    <source>
        <dbReference type="ARBA" id="ARBA00023136"/>
    </source>
</evidence>
<evidence type="ECO:0000256" key="7">
    <source>
        <dbReference type="SAM" id="MobiDB-lite"/>
    </source>
</evidence>
<gene>
    <name evidence="8" type="ORF">JP75_09400</name>
</gene>
<accession>A0A087M4A9</accession>
<evidence type="ECO:0000313" key="8">
    <source>
        <dbReference type="EMBL" id="KFL31712.1"/>
    </source>
</evidence>
<dbReference type="Pfam" id="PF04800">
    <property type="entry name" value="NDUS4"/>
    <property type="match status" value="1"/>
</dbReference>
<evidence type="ECO:0000256" key="2">
    <source>
        <dbReference type="ARBA" id="ARBA00022448"/>
    </source>
</evidence>
<dbReference type="EMBL" id="JQGC01000006">
    <property type="protein sequence ID" value="KFL31712.1"/>
    <property type="molecule type" value="Genomic_DNA"/>
</dbReference>
<dbReference type="AlphaFoldDB" id="A0A087M4A9"/>
<evidence type="ECO:0000256" key="5">
    <source>
        <dbReference type="ARBA" id="ARBA00022982"/>
    </source>
</evidence>
<feature type="compositionally biased region" description="Basic and acidic residues" evidence="7">
    <location>
        <begin position="91"/>
        <end position="101"/>
    </location>
</feature>
<keyword evidence="5" id="KW-0249">Electron transport</keyword>
<dbReference type="InterPro" id="IPR038532">
    <property type="entry name" value="NDUFS4-like_sf"/>
</dbReference>